<accession>A0AAW2GHG2</accession>
<proteinExistence type="predicted"/>
<comment type="caution">
    <text evidence="1">The sequence shown here is derived from an EMBL/GenBank/DDBJ whole genome shotgun (WGS) entry which is preliminary data.</text>
</comment>
<dbReference type="EMBL" id="JADYXP020000004">
    <property type="protein sequence ID" value="KAL0126656.1"/>
    <property type="molecule type" value="Genomic_DNA"/>
</dbReference>
<evidence type="ECO:0000313" key="2">
    <source>
        <dbReference type="Proteomes" id="UP001430953"/>
    </source>
</evidence>
<keyword evidence="2" id="KW-1185">Reference proteome</keyword>
<evidence type="ECO:0000313" key="1">
    <source>
        <dbReference type="EMBL" id="KAL0126656.1"/>
    </source>
</evidence>
<reference evidence="1 2" key="1">
    <citation type="submission" date="2023-03" db="EMBL/GenBank/DDBJ databases">
        <title>High recombination rates correlate with genetic variation in Cardiocondyla obscurior ants.</title>
        <authorList>
            <person name="Errbii M."/>
        </authorList>
    </citation>
    <scope>NUCLEOTIDE SEQUENCE [LARGE SCALE GENOMIC DNA]</scope>
    <source>
        <strain evidence="1">Alpha-2009</strain>
        <tissue evidence="1">Whole body</tissue>
    </source>
</reference>
<dbReference type="AlphaFoldDB" id="A0AAW2GHG2"/>
<protein>
    <recommendedName>
        <fullName evidence="3">Phycobilisome linker polypeptide</fullName>
    </recommendedName>
</protein>
<gene>
    <name evidence="1" type="ORF">PUN28_005200</name>
</gene>
<name>A0AAW2GHG2_9HYME</name>
<organism evidence="1 2">
    <name type="scientific">Cardiocondyla obscurior</name>
    <dbReference type="NCBI Taxonomy" id="286306"/>
    <lineage>
        <taxon>Eukaryota</taxon>
        <taxon>Metazoa</taxon>
        <taxon>Ecdysozoa</taxon>
        <taxon>Arthropoda</taxon>
        <taxon>Hexapoda</taxon>
        <taxon>Insecta</taxon>
        <taxon>Pterygota</taxon>
        <taxon>Neoptera</taxon>
        <taxon>Endopterygota</taxon>
        <taxon>Hymenoptera</taxon>
        <taxon>Apocrita</taxon>
        <taxon>Aculeata</taxon>
        <taxon>Formicoidea</taxon>
        <taxon>Formicidae</taxon>
        <taxon>Myrmicinae</taxon>
        <taxon>Cardiocondyla</taxon>
    </lineage>
</organism>
<sequence>MTTKVTVLQERLYPAAISSSPYFDFQGLRNAAGKYKPVRFLTGENFRIARRTPDLYFQLFDSLQATKFFACSHMLLSQIIPGFFGFPAIGRKKCVRATSYYVL</sequence>
<dbReference type="Proteomes" id="UP001430953">
    <property type="component" value="Unassembled WGS sequence"/>
</dbReference>
<evidence type="ECO:0008006" key="3">
    <source>
        <dbReference type="Google" id="ProtNLM"/>
    </source>
</evidence>